<comment type="caution">
    <text evidence="1">The sequence shown here is derived from an EMBL/GenBank/DDBJ whole genome shotgun (WGS) entry which is preliminary data.</text>
</comment>
<evidence type="ECO:0000313" key="1">
    <source>
        <dbReference type="EMBL" id="KAK3077807.1"/>
    </source>
</evidence>
<accession>A0ACC3DM75</accession>
<dbReference type="EMBL" id="JAWDJW010002488">
    <property type="protein sequence ID" value="KAK3077807.1"/>
    <property type="molecule type" value="Genomic_DNA"/>
</dbReference>
<evidence type="ECO:0000313" key="2">
    <source>
        <dbReference type="Proteomes" id="UP001186974"/>
    </source>
</evidence>
<proteinExistence type="predicted"/>
<protein>
    <submittedName>
        <fullName evidence="1">Uncharacterized protein</fullName>
    </submittedName>
</protein>
<feature type="non-terminal residue" evidence="1">
    <location>
        <position position="1"/>
    </location>
</feature>
<dbReference type="Proteomes" id="UP001186974">
    <property type="component" value="Unassembled WGS sequence"/>
</dbReference>
<gene>
    <name evidence="1" type="ORF">LTS18_009208</name>
</gene>
<organism evidence="1 2">
    <name type="scientific">Coniosporium uncinatum</name>
    <dbReference type="NCBI Taxonomy" id="93489"/>
    <lineage>
        <taxon>Eukaryota</taxon>
        <taxon>Fungi</taxon>
        <taxon>Dikarya</taxon>
        <taxon>Ascomycota</taxon>
        <taxon>Pezizomycotina</taxon>
        <taxon>Dothideomycetes</taxon>
        <taxon>Dothideomycetes incertae sedis</taxon>
        <taxon>Coniosporium</taxon>
    </lineage>
</organism>
<reference evidence="1" key="1">
    <citation type="submission" date="2024-09" db="EMBL/GenBank/DDBJ databases">
        <title>Black Yeasts Isolated from many extreme environments.</title>
        <authorList>
            <person name="Coleine C."/>
            <person name="Stajich J.E."/>
            <person name="Selbmann L."/>
        </authorList>
    </citation>
    <scope>NUCLEOTIDE SEQUENCE</scope>
    <source>
        <strain evidence="1">CCFEE 5737</strain>
    </source>
</reference>
<keyword evidence="2" id="KW-1185">Reference proteome</keyword>
<sequence length="405" mass="43357">KEPDWPSYCDTDSTRRGRQVFPNADKHFSFHEDITQAVGTYGTITVEPAPETQREPIAVDTFYAMSGPLALGNIVTRKEDTSMSLDSLQLEESTSGFEKSRCIHIAATIYLHHSIRLETLNITTKHLSVLLANFPTADDSSPVLVSNSTTISLTHGSLTAVPFLRSRRTVIHSGTDSIYGTYPLYDLLSVSSSTGSINIDITPQAALPSSPAPAILEISSNTGSITAHYPPLTFTSPIPSREYRTSVTGGTSTTSGTFLHGHDTSLSTRTGAITASLLPYAADEYASSLSVVTSTGQQRVTVLPPYKKGTGKEGGRIKRMTSHHSSRTASMDLAYPQEWVGDIEAETGTGSLVVRGKNVEVVEEGGKWGGKFVRGFKGEGEHRVSGGVEVRGGTGSVVLNVGDLY</sequence>
<name>A0ACC3DM75_9PEZI</name>